<dbReference type="PROSITE" id="PS51296">
    <property type="entry name" value="RIESKE"/>
    <property type="match status" value="1"/>
</dbReference>
<keyword evidence="1" id="KW-0001">2Fe-2S</keyword>
<comment type="caution">
    <text evidence="6">The sequence shown here is derived from an EMBL/GenBank/DDBJ whole genome shotgun (WGS) entry which is preliminary data.</text>
</comment>
<sequence length="100" mass="11462">MAKWYKTIKADSFDKSTGVMCGKNKIALFKLDGEVFALDDVCSHEYSLLSEGMVWKEHVYCPKHGSRFDIKTGRVLDFPATKNVKKYDVKIEDGYVYVKV</sequence>
<keyword evidence="2" id="KW-0479">Metal-binding</keyword>
<dbReference type="Pfam" id="PF00355">
    <property type="entry name" value="Rieske"/>
    <property type="match status" value="1"/>
</dbReference>
<reference evidence="6 7" key="1">
    <citation type="submission" date="2024-03" db="EMBL/GenBank/DDBJ databases">
        <title>Ignisphaera cupida sp. nov., a hyperthermophilic hydrolytic archaeon from a hot spring of Kamchatka, and proposal of Ignisphaeraceae fam. nov.</title>
        <authorList>
            <person name="Podosokorskaya O.A."/>
            <person name="Elcheninov A.G."/>
            <person name="Maltseva A.I."/>
            <person name="Zayulina K.S."/>
            <person name="Novikov A."/>
            <person name="Merkel A.Y."/>
        </authorList>
    </citation>
    <scope>NUCLEOTIDE SEQUENCE [LARGE SCALE GENOMIC DNA]</scope>
    <source>
        <strain evidence="6 7">38H-sp</strain>
    </source>
</reference>
<dbReference type="SUPFAM" id="SSF50022">
    <property type="entry name" value="ISP domain"/>
    <property type="match status" value="1"/>
</dbReference>
<keyword evidence="3" id="KW-0408">Iron</keyword>
<dbReference type="InterPro" id="IPR036922">
    <property type="entry name" value="Rieske_2Fe-2S_sf"/>
</dbReference>
<protein>
    <submittedName>
        <fullName evidence="6">Non-heme iron oxygenase ferredoxin subunit</fullName>
    </submittedName>
</protein>
<name>A0ABU9UDL1_9SPIR</name>
<evidence type="ECO:0000256" key="2">
    <source>
        <dbReference type="ARBA" id="ARBA00022723"/>
    </source>
</evidence>
<dbReference type="InterPro" id="IPR017941">
    <property type="entry name" value="Rieske_2Fe-2S"/>
</dbReference>
<evidence type="ECO:0000256" key="3">
    <source>
        <dbReference type="ARBA" id="ARBA00023004"/>
    </source>
</evidence>
<dbReference type="Proteomes" id="UP001466331">
    <property type="component" value="Unassembled WGS sequence"/>
</dbReference>
<proteinExistence type="predicted"/>
<accession>A0ABU9UDL1</accession>
<dbReference type="RefSeq" id="WP_420070213.1">
    <property type="nucleotide sequence ID" value="NZ_JBCHKQ010000005.1"/>
</dbReference>
<dbReference type="PANTHER" id="PTHR21496">
    <property type="entry name" value="FERREDOXIN-RELATED"/>
    <property type="match status" value="1"/>
</dbReference>
<gene>
    <name evidence="6" type="ORF">WKV44_09450</name>
</gene>
<dbReference type="EMBL" id="JBCHKQ010000005">
    <property type="protein sequence ID" value="MEM5948762.1"/>
    <property type="molecule type" value="Genomic_DNA"/>
</dbReference>
<keyword evidence="4" id="KW-0411">Iron-sulfur</keyword>
<organism evidence="6 7">
    <name type="scientific">Rarispira pelagica</name>
    <dbReference type="NCBI Taxonomy" id="3141764"/>
    <lineage>
        <taxon>Bacteria</taxon>
        <taxon>Pseudomonadati</taxon>
        <taxon>Spirochaetota</taxon>
        <taxon>Spirochaetia</taxon>
        <taxon>Winmispirales</taxon>
        <taxon>Winmispiraceae</taxon>
        <taxon>Rarispira</taxon>
    </lineage>
</organism>
<dbReference type="CDD" id="cd03528">
    <property type="entry name" value="Rieske_RO_ferredoxin"/>
    <property type="match status" value="1"/>
</dbReference>
<evidence type="ECO:0000259" key="5">
    <source>
        <dbReference type="PROSITE" id="PS51296"/>
    </source>
</evidence>
<dbReference type="PANTHER" id="PTHR21496:SF23">
    <property type="entry name" value="3-PHENYLPROPIONATE_CINNAMIC ACID DIOXYGENASE FERREDOXIN SUBUNIT"/>
    <property type="match status" value="1"/>
</dbReference>
<feature type="domain" description="Rieske" evidence="5">
    <location>
        <begin position="4"/>
        <end position="98"/>
    </location>
</feature>
<dbReference type="Gene3D" id="2.102.10.10">
    <property type="entry name" value="Rieske [2Fe-2S] iron-sulphur domain"/>
    <property type="match status" value="1"/>
</dbReference>
<evidence type="ECO:0000256" key="4">
    <source>
        <dbReference type="ARBA" id="ARBA00023014"/>
    </source>
</evidence>
<evidence type="ECO:0000256" key="1">
    <source>
        <dbReference type="ARBA" id="ARBA00022714"/>
    </source>
</evidence>
<evidence type="ECO:0000313" key="7">
    <source>
        <dbReference type="Proteomes" id="UP001466331"/>
    </source>
</evidence>
<evidence type="ECO:0000313" key="6">
    <source>
        <dbReference type="EMBL" id="MEM5948762.1"/>
    </source>
</evidence>
<keyword evidence="7" id="KW-1185">Reference proteome</keyword>